<evidence type="ECO:0000259" key="7">
    <source>
        <dbReference type="Pfam" id="PF02503"/>
    </source>
</evidence>
<dbReference type="Pfam" id="PF02503">
    <property type="entry name" value="PP_kinase"/>
    <property type="match status" value="1"/>
</dbReference>
<keyword evidence="1 6" id="KW-0597">Phosphoprotein</keyword>
<evidence type="ECO:0000256" key="1">
    <source>
        <dbReference type="ARBA" id="ARBA00022553"/>
    </source>
</evidence>
<dbReference type="InterPro" id="IPR036830">
    <property type="entry name" value="PP_kinase_middle_dom_sf"/>
</dbReference>
<dbReference type="InterPro" id="IPR025198">
    <property type="entry name" value="PPK_N_dom"/>
</dbReference>
<keyword evidence="4 11" id="KW-0418">Kinase</keyword>
<dbReference type="NCBIfam" id="TIGR03705">
    <property type="entry name" value="poly_P_kin"/>
    <property type="match status" value="1"/>
</dbReference>
<dbReference type="InterPro" id="IPR025200">
    <property type="entry name" value="PPK_C_dom2"/>
</dbReference>
<dbReference type="GO" id="GO:0016301">
    <property type="term" value="F:kinase activity"/>
    <property type="evidence" value="ECO:0007669"/>
    <property type="project" value="UniProtKB-KW"/>
</dbReference>
<evidence type="ECO:0000259" key="8">
    <source>
        <dbReference type="Pfam" id="PF13089"/>
    </source>
</evidence>
<keyword evidence="12" id="KW-1185">Reference proteome</keyword>
<organism evidence="11 12">
    <name type="scientific">Oenococcus alcoholitolerans</name>
    <dbReference type="NCBI Taxonomy" id="931074"/>
    <lineage>
        <taxon>Bacteria</taxon>
        <taxon>Bacillati</taxon>
        <taxon>Bacillota</taxon>
        <taxon>Bacilli</taxon>
        <taxon>Lactobacillales</taxon>
        <taxon>Lactobacillaceae</taxon>
        <taxon>Oenococcus</taxon>
    </lineage>
</organism>
<evidence type="ECO:0000259" key="9">
    <source>
        <dbReference type="Pfam" id="PF13090"/>
    </source>
</evidence>
<evidence type="ECO:0000256" key="3">
    <source>
        <dbReference type="ARBA" id="ARBA00022741"/>
    </source>
</evidence>
<comment type="caution">
    <text evidence="11">The sequence shown here is derived from an EMBL/GenBank/DDBJ whole genome shotgun (WGS) entry which is preliminary data.</text>
</comment>
<accession>A0ABR4XT13</accession>
<keyword evidence="5" id="KW-0067">ATP-binding</keyword>
<dbReference type="Pfam" id="PF17941">
    <property type="entry name" value="PP_kinase_C_1"/>
    <property type="match status" value="1"/>
</dbReference>
<protein>
    <recommendedName>
        <fullName evidence="6">Polyphosphate kinase</fullName>
        <ecNumber evidence="6">2.7.4.1</ecNumber>
    </recommendedName>
</protein>
<dbReference type="Gene3D" id="3.30.870.10">
    <property type="entry name" value="Endonuclease Chain A"/>
    <property type="match status" value="2"/>
</dbReference>
<dbReference type="NCBIfam" id="NF003921">
    <property type="entry name" value="PRK05443.2-2"/>
    <property type="match status" value="1"/>
</dbReference>
<keyword evidence="3" id="KW-0547">Nucleotide-binding</keyword>
<dbReference type="InterPro" id="IPR024953">
    <property type="entry name" value="PP_kinase_middle"/>
</dbReference>
<sequence length="641" mass="73215">MVRLASIHQMAQLHLQTREPTGLLPTEELDLISAAAGRQLKKQHSLYTRSLVPMLAKNGISILDIDDLSTDQFGWLKEYFDQEIEPILTPMADDGTRPFPFLANDSLNLAIRLIKNSKKSDKKEHFAFIQVPKNLQRVIELPVGQGQVFVLIEDVIRHFVGSLFNGYEIREVTAFHILRDMELSIAEEDTPNLLNEVRSQLKKRERGQVIRLVAEKGMSKKTERRLEKVLPLNRRRVYRVTNPVDLAFLDYLIKRVNRPELFYHSFRSKADPDLLGPKIFDQISQGDILLQHPYDDFAPVLNLIKQAANDPQTMAIKMTLYRVSKDSPIVAALAQAANAGKQVTVLLEVKARFDEQNNVFWAEALEKQGVHVIYGLLNLKVHSKMTLIVRRQADGIHRYIHVGTGNYNEVTARMYTDLSLFSADDDLADDLSQIFNYLTGYSRPEHLKRAFISPNGIADRLIELIDAEALAAESQKNSGIWMKANSLNDTRIIDHLVRAGKSGVPIHLLIRGIETLRPGIKGETNNIKVHSIVGRFLEHSRIYRFANAGDPLTFISSADLMPRNLYRRVELMVPILQKDCKDKVAEIFETMWADTINMWKMRSDGSYVRHSKKKRRVDSQALFVDHDYVSDRFAEKFIGDN</sequence>
<dbReference type="PIRSF" id="PIRSF015589">
    <property type="entry name" value="PP_kinase"/>
    <property type="match status" value="1"/>
</dbReference>
<proteinExistence type="inferred from homology"/>
<dbReference type="SUPFAM" id="SSF143724">
    <property type="entry name" value="PHP14-like"/>
    <property type="match status" value="1"/>
</dbReference>
<dbReference type="InterPro" id="IPR003414">
    <property type="entry name" value="PP_kinase"/>
</dbReference>
<dbReference type="InterPro" id="IPR036832">
    <property type="entry name" value="PPK_N_dom_sf"/>
</dbReference>
<reference evidence="11 12" key="1">
    <citation type="journal article" date="2014" name="Antonie Van Leeuwenhoek">
        <title>Oenococcus alcoholitolerans sp. nov., a lactic acid bacteria isolated from cachaca and ethanol fermentation processes.</title>
        <authorList>
            <person name="Badotti F."/>
            <person name="Moreira A.P."/>
            <person name="Tonon L.A."/>
            <person name="de Lucena B.T."/>
            <person name="Gomes Fde C."/>
            <person name="Kruger R."/>
            <person name="Thompson C.C."/>
            <person name="de Morais M.A.Jr."/>
            <person name="Rosa C.A."/>
            <person name="Thompson F.L."/>
        </authorList>
    </citation>
    <scope>NUCLEOTIDE SEQUENCE [LARGE SCALE GENOMIC DNA]</scope>
    <source>
        <strain evidence="11 12">UFRJ-M7.2.18</strain>
    </source>
</reference>
<dbReference type="Proteomes" id="UP000030023">
    <property type="component" value="Unassembled WGS sequence"/>
</dbReference>
<dbReference type="InterPro" id="IPR041108">
    <property type="entry name" value="PP_kinase_C_1"/>
</dbReference>
<comment type="catalytic activity">
    <reaction evidence="6">
        <text>[phosphate](n) + ATP = [phosphate](n+1) + ADP</text>
        <dbReference type="Rhea" id="RHEA:19573"/>
        <dbReference type="Rhea" id="RHEA-COMP:9859"/>
        <dbReference type="Rhea" id="RHEA-COMP:14280"/>
        <dbReference type="ChEBI" id="CHEBI:16838"/>
        <dbReference type="ChEBI" id="CHEBI:30616"/>
        <dbReference type="ChEBI" id="CHEBI:456216"/>
        <dbReference type="EC" id="2.7.4.1"/>
    </reaction>
</comment>
<keyword evidence="2 6" id="KW-0808">Transferase</keyword>
<dbReference type="Pfam" id="PF13089">
    <property type="entry name" value="PP_kinase_N"/>
    <property type="match status" value="1"/>
</dbReference>
<name>A0ABR4XT13_9LACO</name>
<evidence type="ECO:0000256" key="6">
    <source>
        <dbReference type="RuleBase" id="RU003800"/>
    </source>
</evidence>
<evidence type="ECO:0000256" key="4">
    <source>
        <dbReference type="ARBA" id="ARBA00022777"/>
    </source>
</evidence>
<dbReference type="SUPFAM" id="SSF140356">
    <property type="entry name" value="PPK N-terminal domain-like"/>
    <property type="match status" value="1"/>
</dbReference>
<gene>
    <name evidence="11" type="ORF">Q757_01135</name>
</gene>
<comment type="similarity">
    <text evidence="6">Belongs to the polyphosphate kinase 1 (PPK1) family.</text>
</comment>
<dbReference type="Pfam" id="PF13090">
    <property type="entry name" value="PP_kinase_C"/>
    <property type="match status" value="1"/>
</dbReference>
<dbReference type="EC" id="2.7.4.1" evidence="6"/>
<dbReference type="SUPFAM" id="SSF56024">
    <property type="entry name" value="Phospholipase D/nuclease"/>
    <property type="match status" value="2"/>
</dbReference>
<evidence type="ECO:0000256" key="2">
    <source>
        <dbReference type="ARBA" id="ARBA00022679"/>
    </source>
</evidence>
<feature type="domain" description="Polyphosphate kinase C-terminal" evidence="10">
    <location>
        <begin position="278"/>
        <end position="443"/>
    </location>
</feature>
<evidence type="ECO:0000313" key="11">
    <source>
        <dbReference type="EMBL" id="KGO32415.1"/>
    </source>
</evidence>
<dbReference type="PANTHER" id="PTHR30218:SF0">
    <property type="entry name" value="POLYPHOSPHATE KINASE"/>
    <property type="match status" value="1"/>
</dbReference>
<evidence type="ECO:0000313" key="12">
    <source>
        <dbReference type="Proteomes" id="UP000030023"/>
    </source>
</evidence>
<dbReference type="Gene3D" id="3.30.1840.10">
    <property type="entry name" value="Polyphosphate kinase middle domain"/>
    <property type="match status" value="1"/>
</dbReference>
<dbReference type="EMBL" id="AXCV01000023">
    <property type="protein sequence ID" value="KGO32415.1"/>
    <property type="molecule type" value="Genomic_DNA"/>
</dbReference>
<evidence type="ECO:0000259" key="10">
    <source>
        <dbReference type="Pfam" id="PF17941"/>
    </source>
</evidence>
<evidence type="ECO:0000256" key="5">
    <source>
        <dbReference type="ARBA" id="ARBA00022840"/>
    </source>
</evidence>
<comment type="PTM">
    <text evidence="6">An intermediate of this reaction is the autophosphorylated ppk in which a phosphate is covalently linked to a histidine residue through a N-P bond.</text>
</comment>
<comment type="function">
    <text evidence="6">Catalyzes the reversible transfer of the terminal phosphate of ATP to form a long-chain polyphosphate (polyP).</text>
</comment>
<dbReference type="PANTHER" id="PTHR30218">
    <property type="entry name" value="POLYPHOSPHATE KINASE"/>
    <property type="match status" value="1"/>
</dbReference>
<feature type="domain" description="Polyphosphate kinase C-terminal" evidence="9">
    <location>
        <begin position="451"/>
        <end position="620"/>
    </location>
</feature>
<feature type="domain" description="Polyphosphate kinase N-terminal" evidence="8">
    <location>
        <begin position="1"/>
        <end position="62"/>
    </location>
</feature>
<feature type="domain" description="Polyphosphate kinase middle" evidence="7">
    <location>
        <begin position="74"/>
        <end position="249"/>
    </location>
</feature>